<evidence type="ECO:0000259" key="6">
    <source>
        <dbReference type="PROSITE" id="PS51352"/>
    </source>
</evidence>
<evidence type="ECO:0000256" key="1">
    <source>
        <dbReference type="ARBA" id="ARBA00004196"/>
    </source>
</evidence>
<dbReference type="RefSeq" id="WP_168055650.1">
    <property type="nucleotide sequence ID" value="NZ_JAAOZT010000007.1"/>
</dbReference>
<dbReference type="GO" id="GO:0030313">
    <property type="term" value="C:cell envelope"/>
    <property type="evidence" value="ECO:0007669"/>
    <property type="project" value="UniProtKB-SubCell"/>
</dbReference>
<feature type="domain" description="Thioredoxin" evidence="6">
    <location>
        <begin position="32"/>
        <end position="175"/>
    </location>
</feature>
<evidence type="ECO:0000256" key="5">
    <source>
        <dbReference type="SAM" id="Phobius"/>
    </source>
</evidence>
<dbReference type="AlphaFoldDB" id="A0A840RSX1"/>
<evidence type="ECO:0000256" key="3">
    <source>
        <dbReference type="ARBA" id="ARBA00023157"/>
    </source>
</evidence>
<dbReference type="GO" id="GO:0016853">
    <property type="term" value="F:isomerase activity"/>
    <property type="evidence" value="ECO:0007669"/>
    <property type="project" value="UniProtKB-KW"/>
</dbReference>
<dbReference type="PROSITE" id="PS00194">
    <property type="entry name" value="THIOREDOXIN_1"/>
    <property type="match status" value="1"/>
</dbReference>
<evidence type="ECO:0000256" key="2">
    <source>
        <dbReference type="ARBA" id="ARBA00022748"/>
    </source>
</evidence>
<gene>
    <name evidence="7" type="ORF">HNR39_002757</name>
</gene>
<proteinExistence type="predicted"/>
<name>A0A840RSX1_9BURK</name>
<keyword evidence="3" id="KW-1015">Disulfide bond</keyword>
<keyword evidence="2" id="KW-0201">Cytochrome c-type biogenesis</keyword>
<sequence length="175" mass="19318">MKNKLFIYVPIAILFCVIGVYFNLQRLTPSAPKTPAVANLFARQMVEATGKPEDISHWRGKPLIVNFWATWCGPCVEEMPELNALRSELIKKDIHIIGVGIDSQDAIAKFAEKYKITYPLYVAGTDGTSLLAQFGNGAGGLPFTVLIGTDGQVKKTYLGSIKFDELRKDLSLLQP</sequence>
<keyword evidence="7" id="KW-0413">Isomerase</keyword>
<evidence type="ECO:0000313" key="7">
    <source>
        <dbReference type="EMBL" id="MBB5200915.1"/>
    </source>
</evidence>
<comment type="caution">
    <text evidence="7">The sequence shown here is derived from an EMBL/GenBank/DDBJ whole genome shotgun (WGS) entry which is preliminary data.</text>
</comment>
<accession>A0A840RSX1</accession>
<dbReference type="CDD" id="cd02966">
    <property type="entry name" value="TlpA_like_family"/>
    <property type="match status" value="1"/>
</dbReference>
<dbReference type="GO" id="GO:0015036">
    <property type="term" value="F:disulfide oxidoreductase activity"/>
    <property type="evidence" value="ECO:0007669"/>
    <property type="project" value="UniProtKB-ARBA"/>
</dbReference>
<dbReference type="InterPro" id="IPR050553">
    <property type="entry name" value="Thioredoxin_ResA/DsbE_sf"/>
</dbReference>
<dbReference type="Gene3D" id="3.40.30.10">
    <property type="entry name" value="Glutaredoxin"/>
    <property type="match status" value="1"/>
</dbReference>
<dbReference type="PANTHER" id="PTHR42852:SF6">
    <property type="entry name" value="THIOL:DISULFIDE INTERCHANGE PROTEIN DSBE"/>
    <property type="match status" value="1"/>
</dbReference>
<keyword evidence="5" id="KW-0812">Transmembrane</keyword>
<dbReference type="GO" id="GO:0017004">
    <property type="term" value="P:cytochrome complex assembly"/>
    <property type="evidence" value="ECO:0007669"/>
    <property type="project" value="UniProtKB-KW"/>
</dbReference>
<dbReference type="InterPro" id="IPR017937">
    <property type="entry name" value="Thioredoxin_CS"/>
</dbReference>
<evidence type="ECO:0000313" key="8">
    <source>
        <dbReference type="Proteomes" id="UP000571084"/>
    </source>
</evidence>
<protein>
    <submittedName>
        <fullName evidence="7">Thiol-disulfide isomerase/thioredoxin</fullName>
    </submittedName>
</protein>
<comment type="subcellular location">
    <subcellularLocation>
        <location evidence="1">Cell envelope</location>
    </subcellularLocation>
</comment>
<dbReference type="InterPro" id="IPR013740">
    <property type="entry name" value="Redoxin"/>
</dbReference>
<dbReference type="Proteomes" id="UP000571084">
    <property type="component" value="Unassembled WGS sequence"/>
</dbReference>
<organism evidence="7 8">
    <name type="scientific">Glaciimonas immobilis</name>
    <dbReference type="NCBI Taxonomy" id="728004"/>
    <lineage>
        <taxon>Bacteria</taxon>
        <taxon>Pseudomonadati</taxon>
        <taxon>Pseudomonadota</taxon>
        <taxon>Betaproteobacteria</taxon>
        <taxon>Burkholderiales</taxon>
        <taxon>Oxalobacteraceae</taxon>
        <taxon>Glaciimonas</taxon>
    </lineage>
</organism>
<keyword evidence="8" id="KW-1185">Reference proteome</keyword>
<evidence type="ECO:0000256" key="4">
    <source>
        <dbReference type="ARBA" id="ARBA00023284"/>
    </source>
</evidence>
<keyword evidence="5" id="KW-1133">Transmembrane helix</keyword>
<keyword evidence="4" id="KW-0676">Redox-active center</keyword>
<keyword evidence="5" id="KW-0472">Membrane</keyword>
<dbReference type="InterPro" id="IPR013766">
    <property type="entry name" value="Thioredoxin_domain"/>
</dbReference>
<dbReference type="PROSITE" id="PS51352">
    <property type="entry name" value="THIOREDOXIN_2"/>
    <property type="match status" value="1"/>
</dbReference>
<dbReference type="PANTHER" id="PTHR42852">
    <property type="entry name" value="THIOL:DISULFIDE INTERCHANGE PROTEIN DSBE"/>
    <property type="match status" value="1"/>
</dbReference>
<dbReference type="SUPFAM" id="SSF52833">
    <property type="entry name" value="Thioredoxin-like"/>
    <property type="match status" value="1"/>
</dbReference>
<reference evidence="7 8" key="1">
    <citation type="submission" date="2020-08" db="EMBL/GenBank/DDBJ databases">
        <title>Genomic Encyclopedia of Type Strains, Phase IV (KMG-IV): sequencing the most valuable type-strain genomes for metagenomic binning, comparative biology and taxonomic classification.</title>
        <authorList>
            <person name="Goeker M."/>
        </authorList>
    </citation>
    <scope>NUCLEOTIDE SEQUENCE [LARGE SCALE GENOMIC DNA]</scope>
    <source>
        <strain evidence="7 8">DSM 23240</strain>
    </source>
</reference>
<feature type="transmembrane region" description="Helical" evidence="5">
    <location>
        <begin position="6"/>
        <end position="24"/>
    </location>
</feature>
<dbReference type="InterPro" id="IPR036249">
    <property type="entry name" value="Thioredoxin-like_sf"/>
</dbReference>
<dbReference type="Pfam" id="PF08534">
    <property type="entry name" value="Redoxin"/>
    <property type="match status" value="1"/>
</dbReference>
<dbReference type="EMBL" id="JACHHQ010000005">
    <property type="protein sequence ID" value="MBB5200915.1"/>
    <property type="molecule type" value="Genomic_DNA"/>
</dbReference>